<organism evidence="1">
    <name type="scientific">marine sediment metagenome</name>
    <dbReference type="NCBI Taxonomy" id="412755"/>
    <lineage>
        <taxon>unclassified sequences</taxon>
        <taxon>metagenomes</taxon>
        <taxon>ecological metagenomes</taxon>
    </lineage>
</organism>
<dbReference type="AlphaFoldDB" id="A0A0F9B1J7"/>
<sequence length="49" mass="5282">MESAAEETSIQGPAVVSGAFLICRKSSEINFSIMPGCSQLQILQIVIHF</sequence>
<reference evidence="1" key="1">
    <citation type="journal article" date="2015" name="Nature">
        <title>Complex archaea that bridge the gap between prokaryotes and eukaryotes.</title>
        <authorList>
            <person name="Spang A."/>
            <person name="Saw J.H."/>
            <person name="Jorgensen S.L."/>
            <person name="Zaremba-Niedzwiedzka K."/>
            <person name="Martijn J."/>
            <person name="Lind A.E."/>
            <person name="van Eijk R."/>
            <person name="Schleper C."/>
            <person name="Guy L."/>
            <person name="Ettema T.J."/>
        </authorList>
    </citation>
    <scope>NUCLEOTIDE SEQUENCE</scope>
</reference>
<gene>
    <name evidence="1" type="ORF">LCGC14_2583910</name>
</gene>
<evidence type="ECO:0000313" key="1">
    <source>
        <dbReference type="EMBL" id="KKL07647.1"/>
    </source>
</evidence>
<proteinExistence type="predicted"/>
<accession>A0A0F9B1J7</accession>
<comment type="caution">
    <text evidence="1">The sequence shown here is derived from an EMBL/GenBank/DDBJ whole genome shotgun (WGS) entry which is preliminary data.</text>
</comment>
<feature type="non-terminal residue" evidence="1">
    <location>
        <position position="49"/>
    </location>
</feature>
<protein>
    <submittedName>
        <fullName evidence="1">Uncharacterized protein</fullName>
    </submittedName>
</protein>
<dbReference type="EMBL" id="LAZR01043202">
    <property type="protein sequence ID" value="KKL07647.1"/>
    <property type="molecule type" value="Genomic_DNA"/>
</dbReference>
<name>A0A0F9B1J7_9ZZZZ</name>